<dbReference type="SUPFAM" id="SSF53474">
    <property type="entry name" value="alpha/beta-Hydrolases"/>
    <property type="match status" value="1"/>
</dbReference>
<gene>
    <name evidence="1" type="ORF">H9761_17570</name>
</gene>
<dbReference type="InterPro" id="IPR000801">
    <property type="entry name" value="Esterase-like"/>
</dbReference>
<dbReference type="AlphaFoldDB" id="A0A9D2NHA2"/>
<reference evidence="1" key="1">
    <citation type="journal article" date="2021" name="PeerJ">
        <title>Extensive microbial diversity within the chicken gut microbiome revealed by metagenomics and culture.</title>
        <authorList>
            <person name="Gilroy R."/>
            <person name="Ravi A."/>
            <person name="Getino M."/>
            <person name="Pursley I."/>
            <person name="Horton D.L."/>
            <person name="Alikhan N.F."/>
            <person name="Baker D."/>
            <person name="Gharbi K."/>
            <person name="Hall N."/>
            <person name="Watson M."/>
            <person name="Adriaenssens E.M."/>
            <person name="Foster-Nyarko E."/>
            <person name="Jarju S."/>
            <person name="Secka A."/>
            <person name="Antonio M."/>
            <person name="Oren A."/>
            <person name="Chaudhuri R.R."/>
            <person name="La Ragione R."/>
            <person name="Hildebrand F."/>
            <person name="Pallen M.J."/>
        </authorList>
    </citation>
    <scope>NUCLEOTIDE SEQUENCE</scope>
    <source>
        <strain evidence="1">USAMLcec2-132</strain>
    </source>
</reference>
<dbReference type="InterPro" id="IPR029058">
    <property type="entry name" value="AB_hydrolase_fold"/>
</dbReference>
<organism evidence="1 2">
    <name type="scientific">Candidatus Eisenbergiella merdavium</name>
    <dbReference type="NCBI Taxonomy" id="2838551"/>
    <lineage>
        <taxon>Bacteria</taxon>
        <taxon>Bacillati</taxon>
        <taxon>Bacillota</taxon>
        <taxon>Clostridia</taxon>
        <taxon>Lachnospirales</taxon>
        <taxon>Lachnospiraceae</taxon>
        <taxon>Eisenbergiella</taxon>
    </lineage>
</organism>
<accession>A0A9D2NHA2</accession>
<dbReference type="EMBL" id="DWWS01000066">
    <property type="protein sequence ID" value="HJC25477.1"/>
    <property type="molecule type" value="Genomic_DNA"/>
</dbReference>
<dbReference type="InterPro" id="IPR050583">
    <property type="entry name" value="Mycobacterial_A85_antigen"/>
</dbReference>
<evidence type="ECO:0000313" key="2">
    <source>
        <dbReference type="Proteomes" id="UP000823891"/>
    </source>
</evidence>
<reference evidence="1" key="2">
    <citation type="submission" date="2021-04" db="EMBL/GenBank/DDBJ databases">
        <authorList>
            <person name="Gilroy R."/>
        </authorList>
    </citation>
    <scope>NUCLEOTIDE SEQUENCE</scope>
    <source>
        <strain evidence="1">USAMLcec2-132</strain>
    </source>
</reference>
<dbReference type="Pfam" id="PF00756">
    <property type="entry name" value="Esterase"/>
    <property type="match status" value="1"/>
</dbReference>
<dbReference type="PANTHER" id="PTHR48098">
    <property type="entry name" value="ENTEROCHELIN ESTERASE-RELATED"/>
    <property type="match status" value="1"/>
</dbReference>
<comment type="caution">
    <text evidence="1">The sequence shown here is derived from an EMBL/GenBank/DDBJ whole genome shotgun (WGS) entry which is preliminary data.</text>
</comment>
<dbReference type="GO" id="GO:0016747">
    <property type="term" value="F:acyltransferase activity, transferring groups other than amino-acyl groups"/>
    <property type="evidence" value="ECO:0007669"/>
    <property type="project" value="TreeGrafter"/>
</dbReference>
<protein>
    <submittedName>
        <fullName evidence="1">Esterase family protein</fullName>
    </submittedName>
</protein>
<proteinExistence type="predicted"/>
<name>A0A9D2NHA2_9FIRM</name>
<evidence type="ECO:0000313" key="1">
    <source>
        <dbReference type="EMBL" id="HJC25477.1"/>
    </source>
</evidence>
<dbReference type="PANTHER" id="PTHR48098:SF1">
    <property type="entry name" value="DIACYLGLYCEROL ACYLTRANSFERASE_MYCOLYLTRANSFERASE AG85A"/>
    <property type="match status" value="1"/>
</dbReference>
<dbReference type="Proteomes" id="UP000823891">
    <property type="component" value="Unassembled WGS sequence"/>
</dbReference>
<sequence>MALLHVNFFSDVLRMSAEMDVLLPQQTNGQIGMEGRAADGKYKTVYLLHGMSDDQTVWQRRTSIERYVSCLGIAVVMPTTHLGFYTDTTYGMKYWTFLSKELPRVCREFFPRMSEKREDTLAAGLSMGGYGAWKLALGAGETFGAGASLSGALDIVEDYKRQTDLPDGRGELFRGIFGSEEKLRGSDNEILTLAEKLAENARGEELPPLYAWCGTEDFLYEGNLRVWKRVTELGYQLTSETSAGDHQWKYWDKKIQDVLRWWLKTELDLE</sequence>
<dbReference type="Gene3D" id="3.40.50.1820">
    <property type="entry name" value="alpha/beta hydrolase"/>
    <property type="match status" value="1"/>
</dbReference>